<evidence type="ECO:0000313" key="1">
    <source>
        <dbReference type="EMBL" id="CYU65229.1"/>
    </source>
</evidence>
<evidence type="ECO:0000313" key="4">
    <source>
        <dbReference type="Proteomes" id="UP000073390"/>
    </source>
</evidence>
<evidence type="ECO:0008006" key="5">
    <source>
        <dbReference type="Google" id="ProtNLM"/>
    </source>
</evidence>
<name>A0A0Z8FQ44_STRSU</name>
<dbReference type="EMBL" id="FIHG01000003">
    <property type="protein sequence ID" value="CYU84547.1"/>
    <property type="molecule type" value="Genomic_DNA"/>
</dbReference>
<evidence type="ECO:0000313" key="3">
    <source>
        <dbReference type="Proteomes" id="UP000073200"/>
    </source>
</evidence>
<dbReference type="RefSeq" id="WP_044668102.1">
    <property type="nucleotide sequence ID" value="NZ_CEEZ01000004.1"/>
</dbReference>
<sequence>MENRLLDGKKILFFSPAFFGYEKRISDKMVSLGAEVHYYNERPIETSLQKAFLKVNPNIFSRLTEEYFFSILKEVENIEFDFIFFLKCEMPTKKILSKFKEKFSNSVFCLYMWDSISNVIGIEEKFPFFDNIYSFDLEDSTKYEYIKFRPLFFSDEYRVTPNQYSKKYSLSFIGTIHSDRYRIIRQVKNIVDGYKLNSYFYNFLQSKFIFYYYKIIKKEFRDALISDFSFDHLSSKEIADIINETEVVLDIQHPKQSGLTMRTIEMIGMNKKIITTNPMIRQYDFYNPNNILIIDRFDVEIDLSFFESPYQELQTEIYEKYSLEQWILDILNKDNL</sequence>
<organism evidence="2 3">
    <name type="scientific">Streptococcus suis</name>
    <dbReference type="NCBI Taxonomy" id="1307"/>
    <lineage>
        <taxon>Bacteria</taxon>
        <taxon>Bacillati</taxon>
        <taxon>Bacillota</taxon>
        <taxon>Bacilli</taxon>
        <taxon>Lactobacillales</taxon>
        <taxon>Streptococcaceae</taxon>
        <taxon>Streptococcus</taxon>
    </lineage>
</organism>
<reference evidence="3 4" key="1">
    <citation type="submission" date="2016-02" db="EMBL/GenBank/DDBJ databases">
        <authorList>
            <consortium name="Pathogen Informatics"/>
        </authorList>
    </citation>
    <scope>NUCLEOTIDE SEQUENCE [LARGE SCALE GENOMIC DNA]</scope>
    <source>
        <strain evidence="1 4">LSS27</strain>
        <strain evidence="2 3">LSS59</strain>
    </source>
</reference>
<protein>
    <recommendedName>
        <fullName evidence="5">Lipopolysaccharide biosynthesis protein</fullName>
    </recommendedName>
</protein>
<gene>
    <name evidence="1" type="ORF">ERS132389_01484</name>
    <name evidence="2" type="ORF">ERS132421_00780</name>
</gene>
<dbReference type="AlphaFoldDB" id="A0A0Z8FQ44"/>
<proteinExistence type="predicted"/>
<evidence type="ECO:0000313" key="2">
    <source>
        <dbReference type="EMBL" id="CYU84547.1"/>
    </source>
</evidence>
<dbReference type="Proteomes" id="UP000073390">
    <property type="component" value="Unassembled WGS sequence"/>
</dbReference>
<dbReference type="EMBL" id="FIGB01000004">
    <property type="protein sequence ID" value="CYU65229.1"/>
    <property type="molecule type" value="Genomic_DNA"/>
</dbReference>
<accession>A0A0Z8FQ44</accession>
<dbReference type="Proteomes" id="UP000073200">
    <property type="component" value="Unassembled WGS sequence"/>
</dbReference>